<accession>A0A2M7DP88</accession>
<dbReference type="Proteomes" id="UP000228896">
    <property type="component" value="Unassembled WGS sequence"/>
</dbReference>
<comment type="caution">
    <text evidence="2">The sequence shown here is derived from an EMBL/GenBank/DDBJ whole genome shotgun (WGS) entry which is preliminary data.</text>
</comment>
<proteinExistence type="predicted"/>
<evidence type="ECO:0000313" key="3">
    <source>
        <dbReference type="Proteomes" id="UP000228896"/>
    </source>
</evidence>
<feature type="domain" description="Bro-N" evidence="1">
    <location>
        <begin position="9"/>
        <end position="102"/>
    </location>
</feature>
<name>A0A2M7DP88_9BACT</name>
<gene>
    <name evidence="2" type="ORF">COS18_02505</name>
</gene>
<reference evidence="3" key="1">
    <citation type="submission" date="2017-09" db="EMBL/GenBank/DDBJ databases">
        <title>Depth-based differentiation of microbial function through sediment-hosted aquifers and enrichment of novel symbionts in the deep terrestrial subsurface.</title>
        <authorList>
            <person name="Probst A.J."/>
            <person name="Ladd B."/>
            <person name="Jarett J.K."/>
            <person name="Geller-Mcgrath D.E."/>
            <person name="Sieber C.M.K."/>
            <person name="Emerson J.B."/>
            <person name="Anantharaman K."/>
            <person name="Thomas B.C."/>
            <person name="Malmstrom R."/>
            <person name="Stieglmeier M."/>
            <person name="Klingl A."/>
            <person name="Woyke T."/>
            <person name="Ryan C.M."/>
            <person name="Banfield J.F."/>
        </authorList>
    </citation>
    <scope>NUCLEOTIDE SEQUENCE [LARGE SCALE GENOMIC DNA]</scope>
</reference>
<organism evidence="2 3">
    <name type="scientific">Candidatus Falkowbacteria bacterium CG02_land_8_20_14_3_00_36_14</name>
    <dbReference type="NCBI Taxonomy" id="1974560"/>
    <lineage>
        <taxon>Bacteria</taxon>
        <taxon>Candidatus Falkowiibacteriota</taxon>
    </lineage>
</organism>
<dbReference type="InterPro" id="IPR003497">
    <property type="entry name" value="BRO_N_domain"/>
</dbReference>
<sequence length="274" mass="31134">MKENIFETIKRIDDNGKEYWSSRELAKVLEYTDYRNFLTAVNKAKIACENSGEVIHNHFVDANEMVQIGSGAEKPVETIYLSRYASYLIVQNSDPTKVVVAEGQTYFAIQTRRQEKTDNLVEDHNRVFLREEMKKHNMSLMQTASGAGVERFAIFQNAGYKGLYGGLTMQDIHIKKKLKKTQKILDHMNSEELAANLFRATQTDAKIKRDNIKGESMANLAHYEVGQKVRNTIDSLGGTMPEELPTPDTIGKAQMRINKSKKVKRIEAPDGLKK</sequence>
<protein>
    <submittedName>
        <fullName evidence="2">DNA damage-inducible protein D</fullName>
    </submittedName>
</protein>
<evidence type="ECO:0000259" key="1">
    <source>
        <dbReference type="Pfam" id="PF02498"/>
    </source>
</evidence>
<evidence type="ECO:0000313" key="2">
    <source>
        <dbReference type="EMBL" id="PIV51582.1"/>
    </source>
</evidence>
<dbReference type="Pfam" id="PF02498">
    <property type="entry name" value="Bro-N"/>
    <property type="match status" value="1"/>
</dbReference>
<dbReference type="EMBL" id="PETS01000055">
    <property type="protein sequence ID" value="PIV51582.1"/>
    <property type="molecule type" value="Genomic_DNA"/>
</dbReference>
<dbReference type="AlphaFoldDB" id="A0A2M7DP88"/>
<dbReference type="NCBIfam" id="NF008573">
    <property type="entry name" value="PRK11525.1"/>
    <property type="match status" value="1"/>
</dbReference>